<name>A0A2G8LCD1_STIJA</name>
<dbReference type="EMBL" id="MRZV01000130">
    <property type="protein sequence ID" value="PIK57865.1"/>
    <property type="molecule type" value="Genomic_DNA"/>
</dbReference>
<evidence type="ECO:0000313" key="2">
    <source>
        <dbReference type="EMBL" id="PIK57865.1"/>
    </source>
</evidence>
<evidence type="ECO:0000256" key="1">
    <source>
        <dbReference type="SAM" id="MobiDB-lite"/>
    </source>
</evidence>
<gene>
    <name evidence="2" type="ORF">BSL78_05248</name>
</gene>
<proteinExistence type="predicted"/>
<evidence type="ECO:0000313" key="3">
    <source>
        <dbReference type="Proteomes" id="UP000230750"/>
    </source>
</evidence>
<feature type="region of interest" description="Disordered" evidence="1">
    <location>
        <begin position="286"/>
        <end position="312"/>
    </location>
</feature>
<comment type="caution">
    <text evidence="2">The sequence shown here is derived from an EMBL/GenBank/DDBJ whole genome shotgun (WGS) entry which is preliminary data.</text>
</comment>
<feature type="compositionally biased region" description="Polar residues" evidence="1">
    <location>
        <begin position="287"/>
        <end position="302"/>
    </location>
</feature>
<reference evidence="2 3" key="1">
    <citation type="journal article" date="2017" name="PLoS Biol.">
        <title>The sea cucumber genome provides insights into morphological evolution and visceral regeneration.</title>
        <authorList>
            <person name="Zhang X."/>
            <person name="Sun L."/>
            <person name="Yuan J."/>
            <person name="Sun Y."/>
            <person name="Gao Y."/>
            <person name="Zhang L."/>
            <person name="Li S."/>
            <person name="Dai H."/>
            <person name="Hamel J.F."/>
            <person name="Liu C."/>
            <person name="Yu Y."/>
            <person name="Liu S."/>
            <person name="Lin W."/>
            <person name="Guo K."/>
            <person name="Jin S."/>
            <person name="Xu P."/>
            <person name="Storey K.B."/>
            <person name="Huan P."/>
            <person name="Zhang T."/>
            <person name="Zhou Y."/>
            <person name="Zhang J."/>
            <person name="Lin C."/>
            <person name="Li X."/>
            <person name="Xing L."/>
            <person name="Huo D."/>
            <person name="Sun M."/>
            <person name="Wang L."/>
            <person name="Mercier A."/>
            <person name="Li F."/>
            <person name="Yang H."/>
            <person name="Xiang J."/>
        </authorList>
    </citation>
    <scope>NUCLEOTIDE SEQUENCE [LARGE SCALE GENOMIC DNA]</scope>
    <source>
        <strain evidence="2">Shaxun</strain>
        <tissue evidence="2">Muscle</tissue>
    </source>
</reference>
<sequence>MADSRDRRKREIQDNLFRLDNLNPFFIPPGDVLRPFINELLKNMVAEANDLKEEKSFRESAILLHQYLLVYVQHIVPLGLELPEDKKQVLEIRMFKAKMSVFAGIFQWAIEEANYVANVADFQDQYTERRKEAQLIVTVAKAGLDLLKYRDKGIGKIELKRQQRILHRLNGTGQEAMLNLMIQELDKDLGPYQESAEAEVNKTEALDLAWIPEGVKKHQEKVEANKTKMQELIQYNECNIKMRYNLLRNIHRDYHNKSRDPRPIRVMALMTSNQLRYICLAPHHPSTKQLGISSRQQTSVTPIQHHSSQRHLLSHQLKPWVVPHHPAPSNWVSAADSKLQSHPFNTTAASATSYRTNSNPGSSHTTPAPSNWVSAADSKLHSHPFTTTASSATSYRTNSNPNEE</sequence>
<protein>
    <submittedName>
        <fullName evidence="2">Uncharacterized protein</fullName>
    </submittedName>
</protein>
<accession>A0A2G8LCD1</accession>
<dbReference type="AlphaFoldDB" id="A0A2G8LCD1"/>
<keyword evidence="3" id="KW-1185">Reference proteome</keyword>
<organism evidence="2 3">
    <name type="scientific">Stichopus japonicus</name>
    <name type="common">Sea cucumber</name>
    <dbReference type="NCBI Taxonomy" id="307972"/>
    <lineage>
        <taxon>Eukaryota</taxon>
        <taxon>Metazoa</taxon>
        <taxon>Echinodermata</taxon>
        <taxon>Eleutherozoa</taxon>
        <taxon>Echinozoa</taxon>
        <taxon>Holothuroidea</taxon>
        <taxon>Aspidochirotacea</taxon>
        <taxon>Aspidochirotida</taxon>
        <taxon>Stichopodidae</taxon>
        <taxon>Apostichopus</taxon>
    </lineage>
</organism>
<feature type="compositionally biased region" description="Polar residues" evidence="1">
    <location>
        <begin position="395"/>
        <end position="404"/>
    </location>
</feature>
<feature type="region of interest" description="Disordered" evidence="1">
    <location>
        <begin position="350"/>
        <end position="404"/>
    </location>
</feature>
<dbReference type="Proteomes" id="UP000230750">
    <property type="component" value="Unassembled WGS sequence"/>
</dbReference>
<feature type="compositionally biased region" description="Polar residues" evidence="1">
    <location>
        <begin position="350"/>
        <end position="373"/>
    </location>
</feature>